<feature type="signal peptide" evidence="1">
    <location>
        <begin position="1"/>
        <end position="25"/>
    </location>
</feature>
<feature type="domain" description="Outer membrane protein beta-barrel" evidence="2">
    <location>
        <begin position="30"/>
        <end position="238"/>
    </location>
</feature>
<feature type="chain" id="PRO_5012387236" evidence="1">
    <location>
        <begin position="26"/>
        <end position="262"/>
    </location>
</feature>
<dbReference type="OrthoDB" id="1014137at2"/>
<accession>A0A1M6ZSR2</accession>
<dbReference type="EMBL" id="FRAV01000016">
    <property type="protein sequence ID" value="SHL33363.1"/>
    <property type="molecule type" value="Genomic_DNA"/>
</dbReference>
<dbReference type="Proteomes" id="UP000184364">
    <property type="component" value="Unassembled WGS sequence"/>
</dbReference>
<gene>
    <name evidence="3" type="ORF">SAMN05444267_101625</name>
</gene>
<reference evidence="4" key="1">
    <citation type="submission" date="2016-11" db="EMBL/GenBank/DDBJ databases">
        <authorList>
            <person name="Varghese N."/>
            <person name="Submissions S."/>
        </authorList>
    </citation>
    <scope>NUCLEOTIDE SEQUENCE [LARGE SCALE GENOMIC DNA]</scope>
    <source>
        <strain evidence="4">DSM 26899</strain>
    </source>
</reference>
<evidence type="ECO:0000313" key="4">
    <source>
        <dbReference type="Proteomes" id="UP000184364"/>
    </source>
</evidence>
<proteinExistence type="predicted"/>
<evidence type="ECO:0000259" key="2">
    <source>
        <dbReference type="Pfam" id="PF13568"/>
    </source>
</evidence>
<dbReference type="InterPro" id="IPR025665">
    <property type="entry name" value="Beta-barrel_OMP_2"/>
</dbReference>
<evidence type="ECO:0000313" key="3">
    <source>
        <dbReference type="EMBL" id="SHL33363.1"/>
    </source>
</evidence>
<dbReference type="AlphaFoldDB" id="A0A1M6ZSR2"/>
<dbReference type="STRING" id="1302687.SAMN05444267_101625"/>
<sequence length="262" mass="29140">MKNNLYLFCTSLSIFLFGGSSLISAQDQEPAPKESGVFVYQLRVGVNIGGVTPIPLPAEIRELNSFNPMLNMSIEGNVVYWLNQSPRSWGWSTGIRLENKGMKADSRVKNYSMEIIGGEGEKVAGNWTGGVSTHVANSYITIPTLVAYKMNNRWSFSGGAFWSLLIDKNFSGYVFDGYLREGDPTGVKVVFEGDKTASYDFSNDLRHFSYGIQLGANWKFSKHLNVFSDLSVGLNNVFKSDFKTISFKMRPVYLNVGAGYSF</sequence>
<organism evidence="3 4">
    <name type="scientific">Chryseobacterium polytrichastri</name>
    <dbReference type="NCBI Taxonomy" id="1302687"/>
    <lineage>
        <taxon>Bacteria</taxon>
        <taxon>Pseudomonadati</taxon>
        <taxon>Bacteroidota</taxon>
        <taxon>Flavobacteriia</taxon>
        <taxon>Flavobacteriales</taxon>
        <taxon>Weeksellaceae</taxon>
        <taxon>Chryseobacterium group</taxon>
        <taxon>Chryseobacterium</taxon>
    </lineage>
</organism>
<dbReference type="Pfam" id="PF13568">
    <property type="entry name" value="OMP_b-brl_2"/>
    <property type="match status" value="1"/>
</dbReference>
<protein>
    <submittedName>
        <fullName evidence="3">Outer membrane protein beta-barrel domain-containing protein</fullName>
    </submittedName>
</protein>
<evidence type="ECO:0000256" key="1">
    <source>
        <dbReference type="SAM" id="SignalP"/>
    </source>
</evidence>
<dbReference type="RefSeq" id="WP_073293021.1">
    <property type="nucleotide sequence ID" value="NZ_FRAV01000016.1"/>
</dbReference>
<keyword evidence="4" id="KW-1185">Reference proteome</keyword>
<name>A0A1M6ZSR2_9FLAO</name>
<keyword evidence="1" id="KW-0732">Signal</keyword>